<feature type="domain" description="Polymerase/histidinol phosphatase N-terminal" evidence="1">
    <location>
        <begin position="7"/>
        <end position="72"/>
    </location>
</feature>
<dbReference type="SUPFAM" id="SSF89550">
    <property type="entry name" value="PHP domain-like"/>
    <property type="match status" value="1"/>
</dbReference>
<dbReference type="OrthoDB" id="9804333at2"/>
<dbReference type="InterPro" id="IPR003141">
    <property type="entry name" value="Pol/His_phosphatase_N"/>
</dbReference>
<name>A0A1T1AVQ0_RHOFE</name>
<dbReference type="Gene3D" id="1.10.150.650">
    <property type="match status" value="1"/>
</dbReference>
<dbReference type="PANTHER" id="PTHR42924">
    <property type="entry name" value="EXONUCLEASE"/>
    <property type="match status" value="1"/>
</dbReference>
<evidence type="ECO:0000313" key="3">
    <source>
        <dbReference type="Proteomes" id="UP000190750"/>
    </source>
</evidence>
<gene>
    <name evidence="2" type="ORF">RF819_16885</name>
</gene>
<dbReference type="EMBL" id="MTJN01000002">
    <property type="protein sequence ID" value="OOV08170.1"/>
    <property type="molecule type" value="Genomic_DNA"/>
</dbReference>
<dbReference type="Pfam" id="PF02811">
    <property type="entry name" value="PHP"/>
    <property type="match status" value="1"/>
</dbReference>
<dbReference type="STRING" id="28066.RF819_16885"/>
<dbReference type="GO" id="GO:0035312">
    <property type="term" value="F:5'-3' DNA exonuclease activity"/>
    <property type="evidence" value="ECO:0007669"/>
    <property type="project" value="TreeGrafter"/>
</dbReference>
<dbReference type="GO" id="GO:0004534">
    <property type="term" value="F:5'-3' RNA exonuclease activity"/>
    <property type="evidence" value="ECO:0007669"/>
    <property type="project" value="TreeGrafter"/>
</dbReference>
<dbReference type="InterPro" id="IPR004013">
    <property type="entry name" value="PHP_dom"/>
</dbReference>
<accession>A0A1T1AVQ0</accession>
<organism evidence="2 3">
    <name type="scientific">Rhodoferax fermentans</name>
    <dbReference type="NCBI Taxonomy" id="28066"/>
    <lineage>
        <taxon>Bacteria</taxon>
        <taxon>Pseudomonadati</taxon>
        <taxon>Pseudomonadota</taxon>
        <taxon>Betaproteobacteria</taxon>
        <taxon>Burkholderiales</taxon>
        <taxon>Comamonadaceae</taxon>
        <taxon>Rhodoferax</taxon>
    </lineage>
</organism>
<dbReference type="PANTHER" id="PTHR42924:SF3">
    <property type="entry name" value="POLYMERASE_HISTIDINOL PHOSPHATASE N-TERMINAL DOMAIN-CONTAINING PROTEIN"/>
    <property type="match status" value="1"/>
</dbReference>
<dbReference type="SMART" id="SM00481">
    <property type="entry name" value="POLIIIAc"/>
    <property type="match status" value="1"/>
</dbReference>
<dbReference type="AlphaFoldDB" id="A0A1T1AVQ0"/>
<protein>
    <submittedName>
        <fullName evidence="2">Phosphatase</fullName>
    </submittedName>
</protein>
<dbReference type="Gene3D" id="3.20.20.140">
    <property type="entry name" value="Metal-dependent hydrolases"/>
    <property type="match status" value="1"/>
</dbReference>
<dbReference type="InterPro" id="IPR049742">
    <property type="entry name" value="35NBP"/>
</dbReference>
<evidence type="ECO:0000313" key="2">
    <source>
        <dbReference type="EMBL" id="OOV08170.1"/>
    </source>
</evidence>
<proteinExistence type="predicted"/>
<sequence>MSPTLNADLHCHSVISDGTLTPEELAQRAKDKGVELWALTDHDEIGGQTRAAAAAAALGLDYLTGVEISVSFLNQTVHIVGLGFDANNSALREGLAQTRGGRAQRARAMADDLARVGIHSSFEGALKYAGNHDLISRTHFARFMVETGVCKDTYEVFRKYLTEGKPGYVAHRWATLKEAVYWIRDAGGLAVIAHPARYKFSANEEFALFTEFKGFGGQGVEVVTGSHSAADSVTYTDVALEFALAASRGSDFHSPTESRTDLGELPTLPEQLTPIWTLLQHQIQKAPQGLMPT</sequence>
<dbReference type="InterPro" id="IPR016195">
    <property type="entry name" value="Pol/histidinol_Pase-like"/>
</dbReference>
<keyword evidence="3" id="KW-1185">Reference proteome</keyword>
<dbReference type="Proteomes" id="UP000190750">
    <property type="component" value="Unassembled WGS sequence"/>
</dbReference>
<dbReference type="RefSeq" id="WP_078366040.1">
    <property type="nucleotide sequence ID" value="NZ_MTJN01000002.1"/>
</dbReference>
<comment type="caution">
    <text evidence="2">The sequence shown here is derived from an EMBL/GenBank/DDBJ whole genome shotgun (WGS) entry which is preliminary data.</text>
</comment>
<dbReference type="InterPro" id="IPR052018">
    <property type="entry name" value="PHP_domain"/>
</dbReference>
<reference evidence="2 3" key="1">
    <citation type="submission" date="2017-01" db="EMBL/GenBank/DDBJ databases">
        <title>Genome sequencing of Rhodoferax fermentans JCM 7819.</title>
        <authorList>
            <person name="Kim Y.J."/>
            <person name="Farh M.E.-A."/>
            <person name="Yang D.-C."/>
        </authorList>
    </citation>
    <scope>NUCLEOTIDE SEQUENCE [LARGE SCALE GENOMIC DNA]</scope>
    <source>
        <strain evidence="2 3">JCM 7819</strain>
    </source>
</reference>
<dbReference type="CDD" id="cd07438">
    <property type="entry name" value="PHP_HisPPase_AMP"/>
    <property type="match status" value="1"/>
</dbReference>
<evidence type="ECO:0000259" key="1">
    <source>
        <dbReference type="SMART" id="SM00481"/>
    </source>
</evidence>
<dbReference type="NCBIfam" id="NF041577">
    <property type="entry name" value="nside_bi_sphtase"/>
    <property type="match status" value="1"/>
</dbReference>